<keyword evidence="1" id="KW-0547">Nucleotide-binding</keyword>
<organism evidence="3 4">
    <name type="scientific">Vagococcus carniphilus</name>
    <dbReference type="NCBI Taxonomy" id="218144"/>
    <lineage>
        <taxon>Bacteria</taxon>
        <taxon>Bacillati</taxon>
        <taxon>Bacillota</taxon>
        <taxon>Bacilli</taxon>
        <taxon>Lactobacillales</taxon>
        <taxon>Enterococcaceae</taxon>
        <taxon>Vagococcus</taxon>
    </lineage>
</organism>
<dbReference type="Proteomes" id="UP000288028">
    <property type="component" value="Unassembled WGS sequence"/>
</dbReference>
<keyword evidence="4" id="KW-1185">Reference proteome</keyword>
<evidence type="ECO:0000256" key="1">
    <source>
        <dbReference type="PIRNR" id="PIRNR036409"/>
    </source>
</evidence>
<dbReference type="Pfam" id="PF10662">
    <property type="entry name" value="PduV-EutP"/>
    <property type="match status" value="1"/>
</dbReference>
<dbReference type="Proteomes" id="UP001268577">
    <property type="component" value="Unassembled WGS sequence"/>
</dbReference>
<dbReference type="NCBIfam" id="TIGR02528">
    <property type="entry name" value="EutP"/>
    <property type="match status" value="1"/>
</dbReference>
<dbReference type="PANTHER" id="PTHR40453">
    <property type="entry name" value="PROTEIN YOEF"/>
    <property type="match status" value="1"/>
</dbReference>
<dbReference type="GO" id="GO:0006576">
    <property type="term" value="P:biogenic amine metabolic process"/>
    <property type="evidence" value="ECO:0007669"/>
    <property type="project" value="InterPro"/>
</dbReference>
<evidence type="ECO:0000313" key="2">
    <source>
        <dbReference type="EMBL" id="MDT2832616.1"/>
    </source>
</evidence>
<name>A0A430B6U3_9ENTE</name>
<evidence type="ECO:0000313" key="4">
    <source>
        <dbReference type="Proteomes" id="UP000288028"/>
    </source>
</evidence>
<dbReference type="OrthoDB" id="6179at2"/>
<gene>
    <name evidence="3" type="ORF">CBF28_03535</name>
    <name evidence="2" type="ORF">P7H70_01000</name>
</gene>
<dbReference type="GeneID" id="95581472"/>
<dbReference type="EMBL" id="NGKB01000003">
    <property type="protein sequence ID" value="RSU16035.1"/>
    <property type="molecule type" value="Genomic_DNA"/>
</dbReference>
<dbReference type="InterPro" id="IPR012381">
    <property type="entry name" value="EutP_PduV"/>
</dbReference>
<protein>
    <submittedName>
        <fullName evidence="3">Ethanolamine utilization protein EutP</fullName>
    </submittedName>
    <submittedName>
        <fullName evidence="2">EutP/PduV family microcompartment system protein</fullName>
    </submittedName>
</protein>
<reference evidence="3 4" key="1">
    <citation type="submission" date="2017-05" db="EMBL/GenBank/DDBJ databases">
        <title>Vagococcus spp. assemblies.</title>
        <authorList>
            <person name="Gulvik C.A."/>
        </authorList>
    </citation>
    <scope>NUCLEOTIDE SEQUENCE [LARGE SCALE GENOMIC DNA]</scope>
    <source>
        <strain evidence="3 4">SS1714</strain>
    </source>
</reference>
<dbReference type="PANTHER" id="PTHR40453:SF1">
    <property type="entry name" value="PROTEIN YOEF"/>
    <property type="match status" value="1"/>
</dbReference>
<comment type="similarity">
    <text evidence="1">Belongs to the EutP/PduV family.</text>
</comment>
<comment type="caution">
    <text evidence="3">The sequence shown here is derived from an EMBL/GenBank/DDBJ whole genome shotgun (WGS) entry which is preliminary data.</text>
</comment>
<dbReference type="SUPFAM" id="SSF52540">
    <property type="entry name" value="P-loop containing nucleoside triphosphate hydrolases"/>
    <property type="match status" value="1"/>
</dbReference>
<reference evidence="2" key="2">
    <citation type="submission" date="2023-03" db="EMBL/GenBank/DDBJ databases">
        <authorList>
            <person name="Shen W."/>
            <person name="Cai J."/>
        </authorList>
    </citation>
    <scope>NUCLEOTIDE SEQUENCE</scope>
    <source>
        <strain evidence="2">P96-3</strain>
    </source>
</reference>
<accession>A0A430B6U3</accession>
<dbReference type="EMBL" id="JARQBZ010000001">
    <property type="protein sequence ID" value="MDT2832616.1"/>
    <property type="molecule type" value="Genomic_DNA"/>
</dbReference>
<dbReference type="RefSeq" id="WP_126792017.1">
    <property type="nucleotide sequence ID" value="NZ_CP060720.1"/>
</dbReference>
<dbReference type="InterPro" id="IPR027417">
    <property type="entry name" value="P-loop_NTPase"/>
</dbReference>
<dbReference type="GO" id="GO:0005524">
    <property type="term" value="F:ATP binding"/>
    <property type="evidence" value="ECO:0007669"/>
    <property type="project" value="UniProtKB-UniRule"/>
</dbReference>
<dbReference type="PIRSF" id="PIRSF036409">
    <property type="entry name" value="EutP_PduV"/>
    <property type="match status" value="1"/>
</dbReference>
<proteinExistence type="inferred from homology"/>
<dbReference type="Gene3D" id="3.40.50.300">
    <property type="entry name" value="P-loop containing nucleotide triphosphate hydrolases"/>
    <property type="match status" value="1"/>
</dbReference>
<evidence type="ECO:0000313" key="3">
    <source>
        <dbReference type="EMBL" id="RSU16035.1"/>
    </source>
</evidence>
<dbReference type="AlphaFoldDB" id="A0A430B6U3"/>
<sequence length="147" mass="16370">MKKIMFVGAVGTGKTTLTQRLEGHEIVYSKTQAIESNRFIVDTPGEFIQRRQFYSALQVTSSSVDYIGLLQSVDESFNTFPPAFASMFSKPVIGVVTKIDKANSEEEVNRAAHALKNAGAREIFHVSSYDDKGIEELLKFLGKEEDE</sequence>